<dbReference type="AlphaFoldDB" id="A0A238KLM3"/>
<evidence type="ECO:0000256" key="2">
    <source>
        <dbReference type="SAM" id="SignalP"/>
    </source>
</evidence>
<keyword evidence="4" id="KW-0378">Hydrolase</keyword>
<dbReference type="EMBL" id="FXYD01000005">
    <property type="protein sequence ID" value="SMX43691.1"/>
    <property type="molecule type" value="Genomic_DNA"/>
</dbReference>
<evidence type="ECO:0000259" key="3">
    <source>
        <dbReference type="PROSITE" id="PS50240"/>
    </source>
</evidence>
<dbReference type="InterPro" id="IPR043504">
    <property type="entry name" value="Peptidase_S1_PA_chymotrypsin"/>
</dbReference>
<feature type="domain" description="Peptidase S1" evidence="3">
    <location>
        <begin position="8"/>
        <end position="270"/>
    </location>
</feature>
<dbReference type="Proteomes" id="UP000203464">
    <property type="component" value="Unassembled WGS sequence"/>
</dbReference>
<dbReference type="OrthoDB" id="267336at2"/>
<dbReference type="InterPro" id="IPR009003">
    <property type="entry name" value="Peptidase_S1_PA"/>
</dbReference>
<keyword evidence="1 2" id="KW-0732">Signal</keyword>
<name>A0A238KLM3_9RHOB</name>
<dbReference type="RefSeq" id="WP_093997372.1">
    <property type="nucleotide sequence ID" value="NZ_FXYD01000005.1"/>
</dbReference>
<evidence type="ECO:0000313" key="4">
    <source>
        <dbReference type="EMBL" id="SMX43691.1"/>
    </source>
</evidence>
<reference evidence="5" key="1">
    <citation type="submission" date="2017-05" db="EMBL/GenBank/DDBJ databases">
        <authorList>
            <person name="Rodrigo-Torres L."/>
            <person name="Arahal R. D."/>
            <person name="Lucena T."/>
        </authorList>
    </citation>
    <scope>NUCLEOTIDE SEQUENCE [LARGE SCALE GENOMIC DNA]</scope>
    <source>
        <strain evidence="5">CECT 8868</strain>
    </source>
</reference>
<dbReference type="SMART" id="SM00020">
    <property type="entry name" value="Tryp_SPc"/>
    <property type="match status" value="1"/>
</dbReference>
<accession>A0A238KLM3</accession>
<keyword evidence="5" id="KW-1185">Reference proteome</keyword>
<organism evidence="4 5">
    <name type="scientific">Octadecabacter ascidiaceicola</name>
    <dbReference type="NCBI Taxonomy" id="1655543"/>
    <lineage>
        <taxon>Bacteria</taxon>
        <taxon>Pseudomonadati</taxon>
        <taxon>Pseudomonadota</taxon>
        <taxon>Alphaproteobacteria</taxon>
        <taxon>Rhodobacterales</taxon>
        <taxon>Roseobacteraceae</taxon>
        <taxon>Octadecabacter</taxon>
    </lineage>
</organism>
<feature type="signal peptide" evidence="2">
    <location>
        <begin position="1"/>
        <end position="20"/>
    </location>
</feature>
<dbReference type="PRINTS" id="PR00722">
    <property type="entry name" value="CHYMOTRYPSIN"/>
</dbReference>
<gene>
    <name evidence="4" type="primary">blaSE_2</name>
    <name evidence="4" type="ORF">OCA8868_03020</name>
</gene>
<dbReference type="SUPFAM" id="SSF50494">
    <property type="entry name" value="Trypsin-like serine proteases"/>
    <property type="match status" value="1"/>
</dbReference>
<sequence length="270" mass="28978">MRKLLISLVFGVFSAVSAQAQTSALQSLETGNDARGWEAVGRLDIDGKGFCTGTLIAPDLVLTAAHCMFETNGGQAVDFNRISFLAGLRNGRAEATRSVRNAVIHPSYDNRTDTTSDVVRYDVALLQLDQPIRNSRIEPFELSTSMLRGSQVGVVSYAKDRAENPSLQETCNVTGQQAGLLVMSCEIDFGASGAPVFRNENGVPRLVSVFSAMAELDGEKVALGMDLAEPIATLRLALEEGRGLFSTPPTSARVIRPGERNDTGALFVRP</sequence>
<dbReference type="GO" id="GO:0006508">
    <property type="term" value="P:proteolysis"/>
    <property type="evidence" value="ECO:0007669"/>
    <property type="project" value="InterPro"/>
</dbReference>
<protein>
    <submittedName>
        <fullName evidence="4">Glutamyl endopeptidase</fullName>
        <ecNumber evidence="4">3.4.21.19</ecNumber>
    </submittedName>
</protein>
<dbReference type="Gene3D" id="2.40.10.10">
    <property type="entry name" value="Trypsin-like serine proteases"/>
    <property type="match status" value="2"/>
</dbReference>
<dbReference type="InterPro" id="IPR001314">
    <property type="entry name" value="Peptidase_S1A"/>
</dbReference>
<dbReference type="PROSITE" id="PS00134">
    <property type="entry name" value="TRYPSIN_HIS"/>
    <property type="match status" value="1"/>
</dbReference>
<dbReference type="InterPro" id="IPR001254">
    <property type="entry name" value="Trypsin_dom"/>
</dbReference>
<dbReference type="EC" id="3.4.21.19" evidence="4"/>
<dbReference type="PANTHER" id="PTHR15462:SF8">
    <property type="entry name" value="SERINE PROTEASE"/>
    <property type="match status" value="1"/>
</dbReference>
<evidence type="ECO:0000256" key="1">
    <source>
        <dbReference type="ARBA" id="ARBA00022729"/>
    </source>
</evidence>
<dbReference type="GO" id="GO:0004252">
    <property type="term" value="F:serine-type endopeptidase activity"/>
    <property type="evidence" value="ECO:0007669"/>
    <property type="project" value="InterPro"/>
</dbReference>
<dbReference type="Pfam" id="PF00089">
    <property type="entry name" value="Trypsin"/>
    <property type="match status" value="1"/>
</dbReference>
<dbReference type="PROSITE" id="PS50240">
    <property type="entry name" value="TRYPSIN_DOM"/>
    <property type="match status" value="1"/>
</dbReference>
<dbReference type="PANTHER" id="PTHR15462">
    <property type="entry name" value="SERINE PROTEASE"/>
    <property type="match status" value="1"/>
</dbReference>
<evidence type="ECO:0000313" key="5">
    <source>
        <dbReference type="Proteomes" id="UP000203464"/>
    </source>
</evidence>
<dbReference type="InterPro" id="IPR018114">
    <property type="entry name" value="TRYPSIN_HIS"/>
</dbReference>
<dbReference type="InterPro" id="IPR050966">
    <property type="entry name" value="Glutamyl_endopeptidase"/>
</dbReference>
<proteinExistence type="predicted"/>
<feature type="chain" id="PRO_5013348459" evidence="2">
    <location>
        <begin position="21"/>
        <end position="270"/>
    </location>
</feature>